<gene>
    <name evidence="7" type="ORF">BN159_4106</name>
</gene>
<dbReference type="PANTHER" id="PTHR43585:SF2">
    <property type="entry name" value="ATP-GRASP ENZYME FSQD"/>
    <property type="match status" value="1"/>
</dbReference>
<dbReference type="Gene3D" id="3.30.470.20">
    <property type="entry name" value="ATP-grasp fold, B domain"/>
    <property type="match status" value="1"/>
</dbReference>
<dbReference type="InterPro" id="IPR052032">
    <property type="entry name" value="ATP-dep_AA_Ligase"/>
</dbReference>
<dbReference type="HOGENOM" id="CLU_029016_4_0_11"/>
<evidence type="ECO:0000256" key="4">
    <source>
        <dbReference type="ARBA" id="ARBA00022840"/>
    </source>
</evidence>
<dbReference type="AlphaFoldDB" id="K4R5Z2"/>
<keyword evidence="3" id="KW-0658">Purine biosynthesis</keyword>
<dbReference type="PANTHER" id="PTHR43585">
    <property type="entry name" value="FUMIPYRROLE BIOSYNTHESIS PROTEIN C"/>
    <property type="match status" value="1"/>
</dbReference>
<evidence type="ECO:0000313" key="8">
    <source>
        <dbReference type="Proteomes" id="UP000008043"/>
    </source>
</evidence>
<protein>
    <recommendedName>
        <fullName evidence="6">ATP-grasp domain-containing protein</fullName>
    </recommendedName>
</protein>
<keyword evidence="4 5" id="KW-0067">ATP-binding</keyword>
<evidence type="ECO:0000259" key="6">
    <source>
        <dbReference type="PROSITE" id="PS50975"/>
    </source>
</evidence>
<dbReference type="Proteomes" id="UP000008043">
    <property type="component" value="Chromosome"/>
</dbReference>
<dbReference type="GO" id="GO:0046872">
    <property type="term" value="F:metal ion binding"/>
    <property type="evidence" value="ECO:0007669"/>
    <property type="project" value="InterPro"/>
</dbReference>
<accession>K4R5Z2</accession>
<reference evidence="7 8" key="1">
    <citation type="journal article" date="2012" name="J. Bacteriol.">
        <title>Genome sequence of the bacterium Streptomyces davawensis JCM 4913 and heterologous production of the unique antibiotic roseoflavin.</title>
        <authorList>
            <person name="Jankowitsch F."/>
            <person name="Schwarz J."/>
            <person name="Ruckert C."/>
            <person name="Gust B."/>
            <person name="Szczepanowski R."/>
            <person name="Blom J."/>
            <person name="Pelzer S."/>
            <person name="Kalinowski J."/>
            <person name="Mack M."/>
        </authorList>
    </citation>
    <scope>NUCLEOTIDE SEQUENCE [LARGE SCALE GENOMIC DNA]</scope>
    <source>
        <strain evidence="8">DSM 101723 / JCM 4913 / KCC S-0913 / 768</strain>
    </source>
</reference>
<dbReference type="Pfam" id="PF02222">
    <property type="entry name" value="ATP-grasp"/>
    <property type="match status" value="1"/>
</dbReference>
<dbReference type="PATRIC" id="fig|1214101.3.peg.4160"/>
<organism evidence="7 8">
    <name type="scientific">Streptomyces davaonensis (strain DSM 101723 / JCM 4913 / KCC S-0913 / 768)</name>
    <dbReference type="NCBI Taxonomy" id="1214101"/>
    <lineage>
        <taxon>Bacteria</taxon>
        <taxon>Bacillati</taxon>
        <taxon>Actinomycetota</taxon>
        <taxon>Actinomycetes</taxon>
        <taxon>Kitasatosporales</taxon>
        <taxon>Streptomycetaceae</taxon>
        <taxon>Streptomyces</taxon>
    </lineage>
</organism>
<feature type="domain" description="ATP-grasp" evidence="6">
    <location>
        <begin position="121"/>
        <end position="317"/>
    </location>
</feature>
<keyword evidence="1" id="KW-0436">Ligase</keyword>
<name>K4R5Z2_STRDJ</name>
<dbReference type="EMBL" id="HE971709">
    <property type="protein sequence ID" value="CCK28485.1"/>
    <property type="molecule type" value="Genomic_DNA"/>
</dbReference>
<evidence type="ECO:0000256" key="1">
    <source>
        <dbReference type="ARBA" id="ARBA00022598"/>
    </source>
</evidence>
<dbReference type="GO" id="GO:0016874">
    <property type="term" value="F:ligase activity"/>
    <property type="evidence" value="ECO:0007669"/>
    <property type="project" value="UniProtKB-KW"/>
</dbReference>
<keyword evidence="8" id="KW-1185">Reference proteome</keyword>
<dbReference type="Gene3D" id="3.30.1490.20">
    <property type="entry name" value="ATP-grasp fold, A domain"/>
    <property type="match status" value="1"/>
</dbReference>
<dbReference type="KEGG" id="sdv:BN159_4106"/>
<dbReference type="SUPFAM" id="SSF56059">
    <property type="entry name" value="Glutathione synthetase ATP-binding domain-like"/>
    <property type="match status" value="1"/>
</dbReference>
<dbReference type="GO" id="GO:0005524">
    <property type="term" value="F:ATP binding"/>
    <property type="evidence" value="ECO:0007669"/>
    <property type="project" value="UniProtKB-UniRule"/>
</dbReference>
<proteinExistence type="predicted"/>
<dbReference type="InterPro" id="IPR011761">
    <property type="entry name" value="ATP-grasp"/>
</dbReference>
<keyword evidence="2 5" id="KW-0547">Nucleotide-binding</keyword>
<evidence type="ECO:0000256" key="2">
    <source>
        <dbReference type="ARBA" id="ARBA00022741"/>
    </source>
</evidence>
<dbReference type="STRING" id="1214101.BN159_4106"/>
<dbReference type="GO" id="GO:0006164">
    <property type="term" value="P:purine nucleotide biosynthetic process"/>
    <property type="evidence" value="ECO:0007669"/>
    <property type="project" value="UniProtKB-KW"/>
</dbReference>
<dbReference type="PROSITE" id="PS50975">
    <property type="entry name" value="ATP_GRASP"/>
    <property type="match status" value="1"/>
</dbReference>
<dbReference type="Gene3D" id="3.40.50.20">
    <property type="match status" value="1"/>
</dbReference>
<sequence>MTHGPSTHGEAVTRQVLLLNSDKPEVLEALARRPDVTVRVITRKVYADLYRNHEVAYVDNFADLTQVEQAAYELAAHGPVDHVIAATEKSVPAAGLVRVLLGVPGPGFDQSLWGAHKRAMKDRLRAAGLPVTDYAQAATVDEVPRAAERTGWPVMIKPVFGAASKCTYRVDSPEEFAERHRAGDFADLAGKRLPVQVERLVRFTHEYHCDGVVHDGEVARAAVSRYFLPPLRVSPNLNSGYVADQADPFSREVLDLHRRVVAALGLSAGVTHLEVFRTQAGPVIGEVAVRPGGMGISRMWWHAFGLDLWEEFVRVSAGEQPSRPAREPHPETIGRTRLPALPGLRERVLALPGVLEVLTPEECASPGHLEAYFKAADETAAETFIAGLHELAGPAA</sequence>
<evidence type="ECO:0000256" key="5">
    <source>
        <dbReference type="PROSITE-ProRule" id="PRU00409"/>
    </source>
</evidence>
<dbReference type="eggNOG" id="COG0151">
    <property type="taxonomic scope" value="Bacteria"/>
</dbReference>
<dbReference type="InterPro" id="IPR013815">
    <property type="entry name" value="ATP_grasp_subdomain_1"/>
</dbReference>
<evidence type="ECO:0000313" key="7">
    <source>
        <dbReference type="EMBL" id="CCK28485.1"/>
    </source>
</evidence>
<evidence type="ECO:0000256" key="3">
    <source>
        <dbReference type="ARBA" id="ARBA00022755"/>
    </source>
</evidence>
<dbReference type="InterPro" id="IPR003135">
    <property type="entry name" value="ATP-grasp_carboxylate-amine"/>
</dbReference>